<evidence type="ECO:0000256" key="13">
    <source>
        <dbReference type="ARBA" id="ARBA00048679"/>
    </source>
</evidence>
<dbReference type="SUPFAM" id="SSF52047">
    <property type="entry name" value="RNI-like"/>
    <property type="match status" value="1"/>
</dbReference>
<feature type="domain" description="Protein kinase" evidence="15">
    <location>
        <begin position="461"/>
        <end position="793"/>
    </location>
</feature>
<dbReference type="InterPro" id="IPR008271">
    <property type="entry name" value="Ser/Thr_kinase_AS"/>
</dbReference>
<feature type="compositionally biased region" description="Polar residues" evidence="14">
    <location>
        <begin position="1944"/>
        <end position="1954"/>
    </location>
</feature>
<comment type="similarity">
    <text evidence="2">Belongs to the protein kinase superfamily. AGC Ser/Thr protein kinase family.</text>
</comment>
<evidence type="ECO:0000256" key="8">
    <source>
        <dbReference type="ARBA" id="ARBA00022777"/>
    </source>
</evidence>
<keyword evidence="5" id="KW-0808">Transferase</keyword>
<evidence type="ECO:0000256" key="7">
    <source>
        <dbReference type="ARBA" id="ARBA00022741"/>
    </source>
</evidence>
<name>A0ABR2TVL9_9ROSI</name>
<feature type="region of interest" description="Disordered" evidence="14">
    <location>
        <begin position="215"/>
        <end position="279"/>
    </location>
</feature>
<dbReference type="Pfam" id="PF00069">
    <property type="entry name" value="Pkinase"/>
    <property type="match status" value="2"/>
</dbReference>
<protein>
    <recommendedName>
        <fullName evidence="3">non-specific serine/threonine protein kinase</fullName>
        <ecNumber evidence="3">2.7.11.1</ecNumber>
    </recommendedName>
</protein>
<keyword evidence="8" id="KW-0418">Kinase</keyword>
<dbReference type="PROSITE" id="PS50097">
    <property type="entry name" value="BTB"/>
    <property type="match status" value="1"/>
</dbReference>
<feature type="region of interest" description="Disordered" evidence="14">
    <location>
        <begin position="159"/>
        <end position="181"/>
    </location>
</feature>
<evidence type="ECO:0000256" key="9">
    <source>
        <dbReference type="ARBA" id="ARBA00022840"/>
    </source>
</evidence>
<evidence type="ECO:0000256" key="3">
    <source>
        <dbReference type="ARBA" id="ARBA00012513"/>
    </source>
</evidence>
<accession>A0ABR2TVL9</accession>
<dbReference type="Gene3D" id="3.30.200.20">
    <property type="entry name" value="Phosphorylase Kinase, domain 1"/>
    <property type="match status" value="1"/>
</dbReference>
<dbReference type="Proteomes" id="UP001396334">
    <property type="component" value="Unassembled WGS sequence"/>
</dbReference>
<reference evidence="17 18" key="1">
    <citation type="journal article" date="2024" name="G3 (Bethesda)">
        <title>Genome assembly of Hibiscus sabdariffa L. provides insights into metabolisms of medicinal natural products.</title>
        <authorList>
            <person name="Kim T."/>
        </authorList>
    </citation>
    <scope>NUCLEOTIDE SEQUENCE [LARGE SCALE GENOMIC DNA]</scope>
    <source>
        <strain evidence="17">TK-2024</strain>
        <tissue evidence="17">Old leaves</tissue>
    </source>
</reference>
<feature type="compositionally biased region" description="Low complexity" evidence="14">
    <location>
        <begin position="405"/>
        <end position="430"/>
    </location>
</feature>
<dbReference type="InterPro" id="IPR000719">
    <property type="entry name" value="Prot_kinase_dom"/>
</dbReference>
<dbReference type="SUPFAM" id="SSF54695">
    <property type="entry name" value="POZ domain"/>
    <property type="match status" value="1"/>
</dbReference>
<evidence type="ECO:0000256" key="2">
    <source>
        <dbReference type="ARBA" id="ARBA00009903"/>
    </source>
</evidence>
<keyword evidence="6" id="KW-0812">Transmembrane</keyword>
<comment type="catalytic activity">
    <reaction evidence="13">
        <text>L-seryl-[protein] + ATP = O-phospho-L-seryl-[protein] + ADP + H(+)</text>
        <dbReference type="Rhea" id="RHEA:17989"/>
        <dbReference type="Rhea" id="RHEA-COMP:9863"/>
        <dbReference type="Rhea" id="RHEA-COMP:11604"/>
        <dbReference type="ChEBI" id="CHEBI:15378"/>
        <dbReference type="ChEBI" id="CHEBI:29999"/>
        <dbReference type="ChEBI" id="CHEBI:30616"/>
        <dbReference type="ChEBI" id="CHEBI:83421"/>
        <dbReference type="ChEBI" id="CHEBI:456216"/>
        <dbReference type="EC" id="2.7.11.1"/>
    </reaction>
</comment>
<comment type="caution">
    <text evidence="17">The sequence shown here is derived from an EMBL/GenBank/DDBJ whole genome shotgun (WGS) entry which is preliminary data.</text>
</comment>
<feature type="region of interest" description="Disordered" evidence="14">
    <location>
        <begin position="1944"/>
        <end position="1976"/>
    </location>
</feature>
<dbReference type="PROSITE" id="PS00108">
    <property type="entry name" value="PROTEIN_KINASE_ST"/>
    <property type="match status" value="1"/>
</dbReference>
<keyword evidence="11" id="KW-0472">Membrane</keyword>
<feature type="region of interest" description="Disordered" evidence="14">
    <location>
        <begin position="298"/>
        <end position="326"/>
    </location>
</feature>
<evidence type="ECO:0000256" key="10">
    <source>
        <dbReference type="ARBA" id="ARBA00022989"/>
    </source>
</evidence>
<feature type="compositionally biased region" description="Low complexity" evidence="14">
    <location>
        <begin position="1955"/>
        <end position="1971"/>
    </location>
</feature>
<evidence type="ECO:0000259" key="16">
    <source>
        <dbReference type="PROSITE" id="PS50097"/>
    </source>
</evidence>
<dbReference type="InterPro" id="IPR011009">
    <property type="entry name" value="Kinase-like_dom_sf"/>
</dbReference>
<dbReference type="EMBL" id="JBBPBN010000004">
    <property type="protein sequence ID" value="KAK9041334.1"/>
    <property type="molecule type" value="Genomic_DNA"/>
</dbReference>
<dbReference type="PROSITE" id="PS50011">
    <property type="entry name" value="PROTEIN_KINASE_DOM"/>
    <property type="match status" value="1"/>
</dbReference>
<feature type="region of interest" description="Disordered" evidence="14">
    <location>
        <begin position="372"/>
        <end position="435"/>
    </location>
</feature>
<sequence>MGSYGGTCEIVEAGKELKPVKRSMGASWPHSGSGFGDKDWKPPVLKLGYKDSLEGDINRLFESINLKGPKGLSVSYQGGASSSSSKKNALKKPITVGMPHSPRIGGSEPLSLKQALRDLCISKASEMAALKRQSMSISSPGVSEAGRIKNLFNSVVVESASGSGHPAPKIKPLSQSANSSPRFAHPKIQISTKASTLSQTDVSSLRKVGTIAPKAELHGKEKHTSASSTSCSKADKNMVEPDSTVPASTKLPKRASMPKSGRKVRLHAVASSSSMNGNKVRRMTRNTPRVAKMVVRNKNLVKKIKPGSSSATNAANTPNGVNSSLDSTTSQLVCQRCQCSLKSSTNESNQDSVKSHASRIGAEASSGLVNSDVCKPSLAENNTNRTRAAIQRANKSPKSRDKGDFSQSPSSLGDSSSTSISDDSNISRSSCGNRPHMSKDVRWEAIRHIKMQDGILGLRHFNLLKKLGCGDIGTVYLAELIGTNCLFALKIMDNEYLARRKKMTRAQTEREILRMLDHPFLPTLFTQFTSDNLSCLVMEYCPGGDLHVLRQRQPGRYFSEPAARFYVAEVLLALEYLHMLGVIYRDLKPENILVREDGHIMLTDFDLSLRCTVNPTLLKSSSILDPARISGPCGGSGCTEPFCMEHSCQIRCFSPKLLPAAAKTKTARPNLASRLRSLPQLVAEPTDARSNSFVGTHEYLAPEIIKGEGHGAAVDWWTYGVFLYELLYGKTPFKGATNDETLANVVLKSLKFPDRPLVSFQARELIRRLLVKEPEERLGSEKGAAEIKQHPFFEGLNWALIRCAVPPELPEVYEFGVPALLSPETKSKYLESLMASSSDDNEFVILVCSDPDSQIEADISDEEIVISTTDVSSWDFPSILSCRTFKIQAHRNRLIEESSYFRGLLSGSFSESCLDCISIQWQLEMFLNFVRCIFGFRLDITSKNFIPLFQAALYFGVEMLLMQLKSWLSEVSLSKDPGLFQIQLDDLIHIWNFGLEHDNGFVQETCASYLARNFKKEGCIILLSLAFGQQGHCSGRGLYCISLCMHLSFVMHLFQTVIEADELLFLMWCMSSEIFKDLPYEFLLLCIKHPHLTVDSEKHLSDALLIWLDSNTEQLERSSKTGCEFFDILKQIHISLLPLWFSAGKRSSSSFSELANESVDSIFKLMKVTPTGSISALGDGDLSHLRIRLTEYSKRVDLSGCPQITSMILLLSFLPNTHNSYLMLRKAVKEFASNLEQADGTHCQFTQRLLPTLSFEGVQEVDISGCLKLPLEDAIDCFSNSFPFLRKVKAAHLLNFKMMTLYRLIQKCSLVSEVDITVDINPLISSQVSVVSSSSAVISMAPNRMYFLSDKSSMESIYHLGPSLSNITKLTLEGRNDVCDSDIQCLHGKSYLQILGKSLWIHWHLISNYCTWVAASFGLELFHRNCYHLHSQPQLHILIPSHVLLTLASYFIQPSTPLGAIDIGESSFEERSSADEASLLELLSQTQMLKSLCLRDTNLVDNALCNFSGSLLEMLDVSNTMISGAALNFVVQTNPGLKCLNARGCKNLFQPENTKKEAKFSSPYACEEHFMEFGKTCRLEEIELGWGLSYFSLQDLKPAILSLRALTVGLGGALPEDALRLLPTTCPLLESLVLYFQFFNCANLVEFSLLGSKLDSDAQCIISSGWAGLISLRLEDCGEVTANGVSSLLNCIALEDLLLRHNSMTNMGPGIQRNFILEAASKMPMLRQVSLDVCDAKEGDFNLPDGTDRYSLRSVKVARCKSTRCMVGSHFTEAQRKPVHRETLVLHGYKCLSEDGRLYVSRHVQFDETVFPYQGLADKSTSSSLLENFRFPKLSLVSKTVGSEQDRAGYSSTSRVPPPLSSEFKFPAKLLVYQRRPKVLLPNQQAEPSSMSNQQAESLSCQHNESLSQQQAGNSSLSNQQQTESPSLPIQQAVFCFHQESSTGFSQTSNSPDDVSQLSTTSLSGSGSQVSDFLDDSSDKLTKTQECFARESRESSNSQGASESAQYLEYCNCDFVCKKGQEEKEVGRMLEIVF</sequence>
<dbReference type="InterPro" id="IPR032675">
    <property type="entry name" value="LRR_dom_sf"/>
</dbReference>
<keyword evidence="18" id="KW-1185">Reference proteome</keyword>
<dbReference type="InterPro" id="IPR000210">
    <property type="entry name" value="BTB/POZ_dom"/>
</dbReference>
<dbReference type="CDD" id="cd18186">
    <property type="entry name" value="BTB_POZ_ZBTB_KLHL-like"/>
    <property type="match status" value="1"/>
</dbReference>
<comment type="catalytic activity">
    <reaction evidence="12">
        <text>L-threonyl-[protein] + ATP = O-phospho-L-threonyl-[protein] + ADP + H(+)</text>
        <dbReference type="Rhea" id="RHEA:46608"/>
        <dbReference type="Rhea" id="RHEA-COMP:11060"/>
        <dbReference type="Rhea" id="RHEA-COMP:11605"/>
        <dbReference type="ChEBI" id="CHEBI:15378"/>
        <dbReference type="ChEBI" id="CHEBI:30013"/>
        <dbReference type="ChEBI" id="CHEBI:30616"/>
        <dbReference type="ChEBI" id="CHEBI:61977"/>
        <dbReference type="ChEBI" id="CHEBI:456216"/>
        <dbReference type="EC" id="2.7.11.1"/>
    </reaction>
</comment>
<feature type="domain" description="BTB" evidence="16">
    <location>
        <begin position="876"/>
        <end position="942"/>
    </location>
</feature>
<keyword evidence="4" id="KW-0723">Serine/threonine-protein kinase</keyword>
<evidence type="ECO:0000313" key="17">
    <source>
        <dbReference type="EMBL" id="KAK9041334.1"/>
    </source>
</evidence>
<feature type="compositionally biased region" description="Basic and acidic residues" evidence="14">
    <location>
        <begin position="215"/>
        <end position="224"/>
    </location>
</feature>
<dbReference type="SMART" id="SM00220">
    <property type="entry name" value="S_TKc"/>
    <property type="match status" value="1"/>
</dbReference>
<dbReference type="Gene3D" id="3.30.710.10">
    <property type="entry name" value="Potassium Channel Kv1.1, Chain A"/>
    <property type="match status" value="1"/>
</dbReference>
<proteinExistence type="inferred from homology"/>
<organism evidence="17 18">
    <name type="scientific">Hibiscus sabdariffa</name>
    <name type="common">roselle</name>
    <dbReference type="NCBI Taxonomy" id="183260"/>
    <lineage>
        <taxon>Eukaryota</taxon>
        <taxon>Viridiplantae</taxon>
        <taxon>Streptophyta</taxon>
        <taxon>Embryophyta</taxon>
        <taxon>Tracheophyta</taxon>
        <taxon>Spermatophyta</taxon>
        <taxon>Magnoliopsida</taxon>
        <taxon>eudicotyledons</taxon>
        <taxon>Gunneridae</taxon>
        <taxon>Pentapetalae</taxon>
        <taxon>rosids</taxon>
        <taxon>malvids</taxon>
        <taxon>Malvales</taxon>
        <taxon>Malvaceae</taxon>
        <taxon>Malvoideae</taxon>
        <taxon>Hibiscus</taxon>
    </lineage>
</organism>
<evidence type="ECO:0000313" key="18">
    <source>
        <dbReference type="Proteomes" id="UP001396334"/>
    </source>
</evidence>
<dbReference type="SUPFAM" id="SSF56112">
    <property type="entry name" value="Protein kinase-like (PK-like)"/>
    <property type="match status" value="1"/>
</dbReference>
<dbReference type="CDD" id="cd05574">
    <property type="entry name" value="STKc_phototropin_like"/>
    <property type="match status" value="1"/>
</dbReference>
<evidence type="ECO:0000256" key="5">
    <source>
        <dbReference type="ARBA" id="ARBA00022679"/>
    </source>
</evidence>
<evidence type="ECO:0000259" key="15">
    <source>
        <dbReference type="PROSITE" id="PS50011"/>
    </source>
</evidence>
<evidence type="ECO:0000256" key="4">
    <source>
        <dbReference type="ARBA" id="ARBA00022527"/>
    </source>
</evidence>
<keyword evidence="7" id="KW-0547">Nucleotide-binding</keyword>
<dbReference type="EC" id="2.7.11.1" evidence="3"/>
<evidence type="ECO:0000256" key="6">
    <source>
        <dbReference type="ARBA" id="ARBA00022692"/>
    </source>
</evidence>
<feature type="region of interest" description="Disordered" evidence="14">
    <location>
        <begin position="1884"/>
        <end position="1924"/>
    </location>
</feature>
<evidence type="ECO:0000256" key="1">
    <source>
        <dbReference type="ARBA" id="ARBA00004906"/>
    </source>
</evidence>
<keyword evidence="9" id="KW-0067">ATP-binding</keyword>
<dbReference type="InterPro" id="IPR011333">
    <property type="entry name" value="SKP1/BTB/POZ_sf"/>
</dbReference>
<evidence type="ECO:0000256" key="12">
    <source>
        <dbReference type="ARBA" id="ARBA00047899"/>
    </source>
</evidence>
<dbReference type="Gene3D" id="1.10.510.10">
    <property type="entry name" value="Transferase(Phosphotransferase) domain 1"/>
    <property type="match status" value="1"/>
</dbReference>
<evidence type="ECO:0000256" key="14">
    <source>
        <dbReference type="SAM" id="MobiDB-lite"/>
    </source>
</evidence>
<keyword evidence="10" id="KW-1133">Transmembrane helix</keyword>
<dbReference type="PANTHER" id="PTHR45637">
    <property type="entry name" value="FLIPPASE KINASE 1-RELATED"/>
    <property type="match status" value="1"/>
</dbReference>
<dbReference type="Gene3D" id="3.80.10.10">
    <property type="entry name" value="Ribonuclease Inhibitor"/>
    <property type="match status" value="2"/>
</dbReference>
<feature type="compositionally biased region" description="Polar residues" evidence="14">
    <location>
        <begin position="307"/>
        <end position="326"/>
    </location>
</feature>
<gene>
    <name evidence="17" type="ORF">V6N11_016439</name>
</gene>
<dbReference type="Pfam" id="PF00651">
    <property type="entry name" value="BTB"/>
    <property type="match status" value="1"/>
</dbReference>
<comment type="pathway">
    <text evidence="1">Protein modification; protein ubiquitination.</text>
</comment>
<evidence type="ECO:0000256" key="11">
    <source>
        <dbReference type="ARBA" id="ARBA00023136"/>
    </source>
</evidence>